<proteinExistence type="predicted"/>
<keyword evidence="1" id="KW-0732">Signal</keyword>
<dbReference type="Proteomes" id="UP001302120">
    <property type="component" value="Unassembled WGS sequence"/>
</dbReference>
<protein>
    <submittedName>
        <fullName evidence="2">PEP-CTERM sorting domain-containing protein</fullName>
    </submittedName>
</protein>
<comment type="caution">
    <text evidence="2">The sequence shown here is derived from an EMBL/GenBank/DDBJ whole genome shotgun (WGS) entry which is preliminary data.</text>
</comment>
<dbReference type="NCBIfam" id="TIGR02595">
    <property type="entry name" value="PEP_CTERM"/>
    <property type="match status" value="1"/>
</dbReference>
<dbReference type="InterPro" id="IPR026374">
    <property type="entry name" value="Cyano_PEP"/>
</dbReference>
<dbReference type="RefSeq" id="WP_323195082.1">
    <property type="nucleotide sequence ID" value="NZ_JAYGHG010000005.1"/>
</dbReference>
<dbReference type="NCBIfam" id="TIGR04155">
    <property type="entry name" value="cyano_PEP"/>
    <property type="match status" value="1"/>
</dbReference>
<evidence type="ECO:0000313" key="3">
    <source>
        <dbReference type="Proteomes" id="UP001302120"/>
    </source>
</evidence>
<dbReference type="InterPro" id="IPR013424">
    <property type="entry name" value="Ice-binding_C"/>
</dbReference>
<dbReference type="InterPro" id="IPR049804">
    <property type="entry name" value="Choice_anch_L"/>
</dbReference>
<dbReference type="NCBIfam" id="NF038133">
    <property type="entry name" value="choice_anch_L"/>
    <property type="match status" value="1"/>
</dbReference>
<dbReference type="EMBL" id="JAYGHG010000005">
    <property type="protein sequence ID" value="MEA5580738.1"/>
    <property type="molecule type" value="Genomic_DNA"/>
</dbReference>
<gene>
    <name evidence="2" type="ORF">VB620_05205</name>
</gene>
<keyword evidence="3" id="KW-1185">Reference proteome</keyword>
<organism evidence="2 3">
    <name type="scientific">Nodularia harveyana UHCC-0300</name>
    <dbReference type="NCBI Taxonomy" id="2974287"/>
    <lineage>
        <taxon>Bacteria</taxon>
        <taxon>Bacillati</taxon>
        <taxon>Cyanobacteriota</taxon>
        <taxon>Cyanophyceae</taxon>
        <taxon>Nostocales</taxon>
        <taxon>Nodulariaceae</taxon>
        <taxon>Nodularia</taxon>
    </lineage>
</organism>
<feature type="chain" id="PRO_5045883576" evidence="1">
    <location>
        <begin position="28"/>
        <end position="320"/>
    </location>
</feature>
<evidence type="ECO:0000313" key="2">
    <source>
        <dbReference type="EMBL" id="MEA5580738.1"/>
    </source>
</evidence>
<sequence length="320" mass="33329">MNSLTKFLSHSAFTLLGLSIATVPAHALTVETNNDPNALINNILGGGINFSNPTYTGAANASGIFTNGLSSGIGIDSGIILTTGDAEQAQRPVIPLPIEPGQNVPSLGVNNFVSGDDDLSSLLNNADTFDSSVLEFDFISQTGDLFFNYAFASQEYPVYVNSQFNDVFAFFVNGQNVALIPGTTTPVSINTVNGGNPNPQSPNTNTAATNSEFFNDNNSGNFNNGFNGFTTVFTAQATGLVPGATNSIKLAIADTVDGIFDSAVFIESGTFSSTPVPPVTPVDPRPTSVPEPTTMLGLLVFGAFGASSALKRKQQSKAAY</sequence>
<name>A0ABU5UBI7_9CYAN</name>
<accession>A0ABU5UBI7</accession>
<feature type="signal peptide" evidence="1">
    <location>
        <begin position="1"/>
        <end position="27"/>
    </location>
</feature>
<reference evidence="2 3" key="1">
    <citation type="submission" date="2023-12" db="EMBL/GenBank/DDBJ databases">
        <title>Baltic Sea Cyanobacteria.</title>
        <authorList>
            <person name="Delbaje E."/>
            <person name="Fewer D.P."/>
            <person name="Shishido T.K."/>
        </authorList>
    </citation>
    <scope>NUCLEOTIDE SEQUENCE [LARGE SCALE GENOMIC DNA]</scope>
    <source>
        <strain evidence="2 3">UHCC-0300</strain>
    </source>
</reference>
<evidence type="ECO:0000256" key="1">
    <source>
        <dbReference type="SAM" id="SignalP"/>
    </source>
</evidence>